<dbReference type="Proteomes" id="UP000230161">
    <property type="component" value="Unassembled WGS sequence"/>
</dbReference>
<evidence type="ECO:0000259" key="1">
    <source>
        <dbReference type="Pfam" id="PF00248"/>
    </source>
</evidence>
<dbReference type="Gene3D" id="3.20.20.100">
    <property type="entry name" value="NADP-dependent oxidoreductase domain"/>
    <property type="match status" value="1"/>
</dbReference>
<dbReference type="PRINTS" id="PR00069">
    <property type="entry name" value="ALDKETRDTASE"/>
</dbReference>
<dbReference type="PANTHER" id="PTHR43312:SF1">
    <property type="entry name" value="NADP-DEPENDENT OXIDOREDUCTASE DOMAIN-CONTAINING PROTEIN"/>
    <property type="match status" value="1"/>
</dbReference>
<dbReference type="RefSeq" id="WP_211294503.1">
    <property type="nucleotide sequence ID" value="NZ_PGFB01000003.1"/>
</dbReference>
<evidence type="ECO:0000313" key="2">
    <source>
        <dbReference type="EMBL" id="PJJ62086.1"/>
    </source>
</evidence>
<name>A0A2M9BVV9_9MICO</name>
<dbReference type="EMBL" id="PGFB01000003">
    <property type="protein sequence ID" value="PJJ62086.1"/>
    <property type="molecule type" value="Genomic_DNA"/>
</dbReference>
<proteinExistence type="predicted"/>
<comment type="caution">
    <text evidence="2">The sequence shown here is derived from an EMBL/GenBank/DDBJ whole genome shotgun (WGS) entry which is preliminary data.</text>
</comment>
<feature type="domain" description="NADP-dependent oxidoreductase" evidence="1">
    <location>
        <begin position="23"/>
        <end position="294"/>
    </location>
</feature>
<dbReference type="SUPFAM" id="SSF51430">
    <property type="entry name" value="NAD(P)-linked oxidoreductase"/>
    <property type="match status" value="1"/>
</dbReference>
<reference evidence="2 3" key="1">
    <citation type="submission" date="2017-11" db="EMBL/GenBank/DDBJ databases">
        <title>Genomic Encyclopedia of Archaeal and Bacterial Type Strains, Phase II (KMG-II): From Individual Species to Whole Genera.</title>
        <authorList>
            <person name="Goeker M."/>
        </authorList>
    </citation>
    <scope>NUCLEOTIDE SEQUENCE [LARGE SCALE GENOMIC DNA]</scope>
    <source>
        <strain evidence="2 3">DSM 25625</strain>
    </source>
</reference>
<dbReference type="InterPro" id="IPR023210">
    <property type="entry name" value="NADP_OxRdtase_dom"/>
</dbReference>
<organism evidence="2 3">
    <name type="scientific">Compostimonas suwonensis</name>
    <dbReference type="NCBI Taxonomy" id="1048394"/>
    <lineage>
        <taxon>Bacteria</taxon>
        <taxon>Bacillati</taxon>
        <taxon>Actinomycetota</taxon>
        <taxon>Actinomycetes</taxon>
        <taxon>Micrococcales</taxon>
        <taxon>Microbacteriaceae</taxon>
        <taxon>Compostimonas</taxon>
    </lineage>
</organism>
<dbReference type="PANTHER" id="PTHR43312">
    <property type="entry name" value="D-THREO-ALDOSE 1-DEHYDROGENASE"/>
    <property type="match status" value="1"/>
</dbReference>
<dbReference type="CDD" id="cd19095">
    <property type="entry name" value="AKR_PA4992-like"/>
    <property type="match status" value="1"/>
</dbReference>
<evidence type="ECO:0000313" key="3">
    <source>
        <dbReference type="Proteomes" id="UP000230161"/>
    </source>
</evidence>
<dbReference type="InterPro" id="IPR053135">
    <property type="entry name" value="AKR2_Oxidoreductase"/>
</dbReference>
<gene>
    <name evidence="2" type="ORF">CLV54_1879</name>
</gene>
<dbReference type="AlphaFoldDB" id="A0A2M9BVV9"/>
<dbReference type="Pfam" id="PF00248">
    <property type="entry name" value="Aldo_ket_red"/>
    <property type="match status" value="1"/>
</dbReference>
<dbReference type="InterPro" id="IPR020471">
    <property type="entry name" value="AKR"/>
</dbReference>
<accession>A0A2M9BVV9</accession>
<protein>
    <submittedName>
        <fullName evidence="2">Aryl-alcohol dehydrogenase-like predicted oxidoreductase</fullName>
    </submittedName>
</protein>
<keyword evidence="3" id="KW-1185">Reference proteome</keyword>
<dbReference type="GO" id="GO:0016491">
    <property type="term" value="F:oxidoreductase activity"/>
    <property type="evidence" value="ECO:0007669"/>
    <property type="project" value="InterPro"/>
</dbReference>
<dbReference type="InterPro" id="IPR036812">
    <property type="entry name" value="NAD(P)_OxRdtase_dom_sf"/>
</dbReference>
<sequence>MTDAETTTLEHRTLGRTGLDVTRLGYGAMEIRGARTGRREVSEQQAETILEAVLAQGINFIDTAACYGDSEAHIGRVLADRRSEFVLATKAGCWVVDAGDHDDTPHSFEREHLLENLEESLRRLRTDHVDILQLHNPTVAAIEEHGVMETVREIKESGKASFVGISSRLPDLADYAMWEIFDIIQIPYSALDRKHERLIGVAHDRGAGVIVRPEAQRGSAGEGLGSDARLDVWSRARLDELLEPGESRARFLTRFAISHPGLDTYIMGTLQPAHLAENIADVNAGALAADVYAEAKRRLDEAGSRAE</sequence>